<reference evidence="2 3" key="1">
    <citation type="journal article" date="2023" name="Arcadia Sci">
        <title>De novo assembly of a long-read Amblyomma americanum tick genome.</title>
        <authorList>
            <person name="Chou S."/>
            <person name="Poskanzer K.E."/>
            <person name="Rollins M."/>
            <person name="Thuy-Boun P.S."/>
        </authorList>
    </citation>
    <scope>NUCLEOTIDE SEQUENCE [LARGE SCALE GENOMIC DNA]</scope>
    <source>
        <strain evidence="2">F_SG_1</strain>
        <tissue evidence="2">Salivary glands</tissue>
    </source>
</reference>
<protein>
    <recommendedName>
        <fullName evidence="4">Secreted protein</fullName>
    </recommendedName>
</protein>
<comment type="caution">
    <text evidence="2">The sequence shown here is derived from an EMBL/GenBank/DDBJ whole genome shotgun (WGS) entry which is preliminary data.</text>
</comment>
<sequence>MESASLCLLFAGVLFVLTESGVPPTLGDTFRIACPAQCRVGQRLGQPCGPGCFCRHPRRPPFYRRLFCVAGR</sequence>
<keyword evidence="3" id="KW-1185">Reference proteome</keyword>
<gene>
    <name evidence="2" type="ORF">V5799_001264</name>
</gene>
<evidence type="ECO:0000313" key="3">
    <source>
        <dbReference type="Proteomes" id="UP001321473"/>
    </source>
</evidence>
<feature type="chain" id="PRO_5042998522" description="Secreted protein" evidence="1">
    <location>
        <begin position="21"/>
        <end position="72"/>
    </location>
</feature>
<keyword evidence="1" id="KW-0732">Signal</keyword>
<dbReference type="AlphaFoldDB" id="A0AAQ4D0P8"/>
<proteinExistence type="predicted"/>
<evidence type="ECO:0000313" key="2">
    <source>
        <dbReference type="EMBL" id="KAK8756038.1"/>
    </source>
</evidence>
<evidence type="ECO:0000256" key="1">
    <source>
        <dbReference type="SAM" id="SignalP"/>
    </source>
</evidence>
<dbReference type="EMBL" id="JARKHS020036522">
    <property type="protein sequence ID" value="KAK8756038.1"/>
    <property type="molecule type" value="Genomic_DNA"/>
</dbReference>
<evidence type="ECO:0008006" key="4">
    <source>
        <dbReference type="Google" id="ProtNLM"/>
    </source>
</evidence>
<dbReference type="Proteomes" id="UP001321473">
    <property type="component" value="Unassembled WGS sequence"/>
</dbReference>
<name>A0AAQ4D0P8_AMBAM</name>
<organism evidence="2 3">
    <name type="scientific">Amblyomma americanum</name>
    <name type="common">Lone star tick</name>
    <dbReference type="NCBI Taxonomy" id="6943"/>
    <lineage>
        <taxon>Eukaryota</taxon>
        <taxon>Metazoa</taxon>
        <taxon>Ecdysozoa</taxon>
        <taxon>Arthropoda</taxon>
        <taxon>Chelicerata</taxon>
        <taxon>Arachnida</taxon>
        <taxon>Acari</taxon>
        <taxon>Parasitiformes</taxon>
        <taxon>Ixodida</taxon>
        <taxon>Ixodoidea</taxon>
        <taxon>Ixodidae</taxon>
        <taxon>Amblyomminae</taxon>
        <taxon>Amblyomma</taxon>
    </lineage>
</organism>
<feature type="signal peptide" evidence="1">
    <location>
        <begin position="1"/>
        <end position="20"/>
    </location>
</feature>
<accession>A0AAQ4D0P8</accession>